<evidence type="ECO:0000313" key="1">
    <source>
        <dbReference type="EMBL" id="MFD1519851.1"/>
    </source>
</evidence>
<protein>
    <submittedName>
        <fullName evidence="1">Uncharacterized protein</fullName>
    </submittedName>
</protein>
<dbReference type="RefSeq" id="WP_344723492.1">
    <property type="nucleotide sequence ID" value="NZ_BAAAUS010000020.1"/>
</dbReference>
<gene>
    <name evidence="1" type="ORF">ACFSJD_20315</name>
</gene>
<proteinExistence type="predicted"/>
<name>A0ABW4EY59_9PSEU</name>
<dbReference type="EMBL" id="JBHUCO010000021">
    <property type="protein sequence ID" value="MFD1519851.1"/>
    <property type="molecule type" value="Genomic_DNA"/>
</dbReference>
<organism evidence="1 2">
    <name type="scientific">Pseudonocardia yunnanensis</name>
    <dbReference type="NCBI Taxonomy" id="58107"/>
    <lineage>
        <taxon>Bacteria</taxon>
        <taxon>Bacillati</taxon>
        <taxon>Actinomycetota</taxon>
        <taxon>Actinomycetes</taxon>
        <taxon>Pseudonocardiales</taxon>
        <taxon>Pseudonocardiaceae</taxon>
        <taxon>Pseudonocardia</taxon>
    </lineage>
</organism>
<keyword evidence="2" id="KW-1185">Reference proteome</keyword>
<reference evidence="2" key="1">
    <citation type="journal article" date="2019" name="Int. J. Syst. Evol. Microbiol.">
        <title>The Global Catalogue of Microorganisms (GCM) 10K type strain sequencing project: providing services to taxonomists for standard genome sequencing and annotation.</title>
        <authorList>
            <consortium name="The Broad Institute Genomics Platform"/>
            <consortium name="The Broad Institute Genome Sequencing Center for Infectious Disease"/>
            <person name="Wu L."/>
            <person name="Ma J."/>
        </authorList>
    </citation>
    <scope>NUCLEOTIDE SEQUENCE [LARGE SCALE GENOMIC DNA]</scope>
    <source>
        <strain evidence="2">CCM 7043</strain>
    </source>
</reference>
<accession>A0ABW4EY59</accession>
<comment type="caution">
    <text evidence="1">The sequence shown here is derived from an EMBL/GenBank/DDBJ whole genome shotgun (WGS) entry which is preliminary data.</text>
</comment>
<dbReference type="Proteomes" id="UP001597114">
    <property type="component" value="Unassembled WGS sequence"/>
</dbReference>
<evidence type="ECO:0000313" key="2">
    <source>
        <dbReference type="Proteomes" id="UP001597114"/>
    </source>
</evidence>
<sequence length="46" mass="4747">MVGDTFSPRCLGSARAEHASRLVRTLAVAARWPVADGGHPAPPPPA</sequence>